<evidence type="ECO:0000313" key="2">
    <source>
        <dbReference type="Proteomes" id="UP000323720"/>
    </source>
</evidence>
<sequence>MRKALTITIPEPCHENWNNMSPNEKGRFCKACDKIVHDFTTKTNEQIVKTIMDHGQVCGRFKTNQLNKELVYSRKSKNSFRTILASGFFSMLTFSSYRSLAQTKPETVQTDSIKAPSVLGKPAVSILHSNKISGTILDETNLPLPGANVVIKNKTIGTQTDFYGNFEIEAKVGDIITISFIGYETKEVTVALNQSYKFSLDIDSDVLGGMVITSYGASYSKSPLSPAKSTYSPTDAELEKSRIKKLKRKNYFDFYKRKN</sequence>
<dbReference type="EMBL" id="VSKK01000001">
    <property type="protein sequence ID" value="TYB79698.1"/>
    <property type="molecule type" value="Genomic_DNA"/>
</dbReference>
<evidence type="ECO:0000313" key="1">
    <source>
        <dbReference type="EMBL" id="TYB79698.1"/>
    </source>
</evidence>
<proteinExistence type="predicted"/>
<accession>A0A5D0RG75</accession>
<dbReference type="SUPFAM" id="SSF49464">
    <property type="entry name" value="Carboxypeptidase regulatory domain-like"/>
    <property type="match status" value="1"/>
</dbReference>
<dbReference type="Pfam" id="PF13715">
    <property type="entry name" value="CarbopepD_reg_2"/>
    <property type="match status" value="1"/>
</dbReference>
<evidence type="ECO:0008006" key="3">
    <source>
        <dbReference type="Google" id="ProtNLM"/>
    </source>
</evidence>
<dbReference type="Proteomes" id="UP000323720">
    <property type="component" value="Unassembled WGS sequence"/>
</dbReference>
<protein>
    <recommendedName>
        <fullName evidence="3">Carboxypeptidase-like regulatory domain-containing protein</fullName>
    </recommendedName>
</protein>
<organism evidence="1 2">
    <name type="scientific">Bizionia myxarmorum</name>
    <dbReference type="NCBI Taxonomy" id="291186"/>
    <lineage>
        <taxon>Bacteria</taxon>
        <taxon>Pseudomonadati</taxon>
        <taxon>Bacteroidota</taxon>
        <taxon>Flavobacteriia</taxon>
        <taxon>Flavobacteriales</taxon>
        <taxon>Flavobacteriaceae</taxon>
        <taxon>Bizionia</taxon>
    </lineage>
</organism>
<dbReference type="AlphaFoldDB" id="A0A5D0RG75"/>
<name>A0A5D0RG75_9FLAO</name>
<dbReference type="OrthoDB" id="7432683at2"/>
<dbReference type="InterPro" id="IPR008969">
    <property type="entry name" value="CarboxyPept-like_regulatory"/>
</dbReference>
<keyword evidence="2" id="KW-1185">Reference proteome</keyword>
<gene>
    <name evidence="1" type="ORF">ES674_08090</name>
</gene>
<comment type="caution">
    <text evidence="1">The sequence shown here is derived from an EMBL/GenBank/DDBJ whole genome shotgun (WGS) entry which is preliminary data.</text>
</comment>
<reference evidence="1 2" key="1">
    <citation type="submission" date="2019-08" db="EMBL/GenBank/DDBJ databases">
        <title>Genomes of Antarctic Bizionia species.</title>
        <authorList>
            <person name="Bowman J.P."/>
        </authorList>
    </citation>
    <scope>NUCLEOTIDE SEQUENCE [LARGE SCALE GENOMIC DNA]</scope>
    <source>
        <strain evidence="1 2">ADA-4</strain>
    </source>
</reference>
<dbReference type="Gene3D" id="2.60.40.1120">
    <property type="entry name" value="Carboxypeptidase-like, regulatory domain"/>
    <property type="match status" value="1"/>
</dbReference>
<dbReference type="RefSeq" id="WP_148403431.1">
    <property type="nucleotide sequence ID" value="NZ_VSKK01000001.1"/>
</dbReference>